<protein>
    <submittedName>
        <fullName evidence="4">Amino acid deaminase</fullName>
    </submittedName>
</protein>
<comment type="caution">
    <text evidence="4">The sequence shown here is derived from an EMBL/GenBank/DDBJ whole genome shotgun (WGS) entry which is preliminary data.</text>
</comment>
<dbReference type="InterPro" id="IPR029066">
    <property type="entry name" value="PLP-binding_barrel"/>
</dbReference>
<dbReference type="Proteomes" id="UP001205566">
    <property type="component" value="Unassembled WGS sequence"/>
</dbReference>
<dbReference type="InterPro" id="IPR051466">
    <property type="entry name" value="D-amino_acid_metab_enzyme"/>
</dbReference>
<dbReference type="RefSeq" id="WP_255873329.1">
    <property type="nucleotide sequence ID" value="NZ_JACASI010000012.1"/>
</dbReference>
<keyword evidence="2" id="KW-0456">Lyase</keyword>
<dbReference type="PANTHER" id="PTHR28004">
    <property type="entry name" value="ZGC:162816-RELATED"/>
    <property type="match status" value="1"/>
</dbReference>
<comment type="similarity">
    <text evidence="1">Belongs to the DSD1 family.</text>
</comment>
<dbReference type="InterPro" id="IPR042208">
    <property type="entry name" value="D-ser_dehydrat-like_sf"/>
</dbReference>
<proteinExistence type="inferred from homology"/>
<evidence type="ECO:0000259" key="3">
    <source>
        <dbReference type="SMART" id="SM01119"/>
    </source>
</evidence>
<organism evidence="4 5">
    <name type="scientific">Microbulbifer elongatus</name>
    <dbReference type="NCBI Taxonomy" id="86173"/>
    <lineage>
        <taxon>Bacteria</taxon>
        <taxon>Pseudomonadati</taxon>
        <taxon>Pseudomonadota</taxon>
        <taxon>Gammaproteobacteria</taxon>
        <taxon>Cellvibrionales</taxon>
        <taxon>Microbulbiferaceae</taxon>
        <taxon>Microbulbifer</taxon>
    </lineage>
</organism>
<dbReference type="InterPro" id="IPR026956">
    <property type="entry name" value="D-ser_dehydrat-like_dom"/>
</dbReference>
<dbReference type="Pfam" id="PF01168">
    <property type="entry name" value="Ala_racemase_N"/>
    <property type="match status" value="1"/>
</dbReference>
<dbReference type="Gene3D" id="3.20.20.10">
    <property type="entry name" value="Alanine racemase"/>
    <property type="match status" value="1"/>
</dbReference>
<gene>
    <name evidence="4" type="ORF">HXX02_03465</name>
</gene>
<dbReference type="Gene3D" id="2.40.37.20">
    <property type="entry name" value="D-serine dehydratase-like domain"/>
    <property type="match status" value="1"/>
</dbReference>
<feature type="domain" description="D-serine dehydratase-like" evidence="3">
    <location>
        <begin position="291"/>
        <end position="391"/>
    </location>
</feature>
<name>A0ABT1NX79_9GAMM</name>
<evidence type="ECO:0000256" key="1">
    <source>
        <dbReference type="ARBA" id="ARBA00005323"/>
    </source>
</evidence>
<evidence type="ECO:0000256" key="2">
    <source>
        <dbReference type="ARBA" id="ARBA00023239"/>
    </source>
</evidence>
<sequence length="404" mass="44957">MSAEPTNPQSSPATNLLREEIPLPAAVLYRSRLEHNLQWMQSFADQRGVKLAPHGKTTMTPALFRMQLAAGAWGMTLANPQQARVAAEAGATRILMANQLVGRANMQLASDLLRDYPQLDFYCLVDSTNSIHQLGEFFGSTKQPLKVLIEVGVPGGRTGCRNTDEVNALCEELKHRPQLQLAGVETYEGLIHGERAEARVTEHLKLVRDICLSLLERGEFATETVILSGAGSAWYDLVAEVFTDHKTPRILPVLRPGCYLTHDRGIYEEAQAAVMARLNGHCCPSGDLQSSLEVWVYVQSLPEPGMAILNFGKRDAAYDAGLPRPELHFRPGRDTAPRTITEDWRLTNIMDQHAMLQIPRNADLQVSDMLALSTSHPCLTFDKWRQVLIIDDDYNLLETAETCF</sequence>
<dbReference type="PANTHER" id="PTHR28004:SF8">
    <property type="entry name" value="D-SERINE DEAMINASE"/>
    <property type="match status" value="1"/>
</dbReference>
<reference evidence="4" key="1">
    <citation type="thesis" date="2020" institute="Technische Universitat Dresden" country="Dresden, Germany">
        <title>The Agarolytic System of Microbulbifer elongatus PORT2, Isolated from Batu Karas, Pangandaran West Java Indonesia.</title>
        <authorList>
            <person name="Anggraeni S.R."/>
        </authorList>
    </citation>
    <scope>NUCLEOTIDE SEQUENCE</scope>
    <source>
        <strain evidence="4">PORT2</strain>
    </source>
</reference>
<dbReference type="InterPro" id="IPR001608">
    <property type="entry name" value="Ala_racemase_N"/>
</dbReference>
<dbReference type="EMBL" id="JACASI010000012">
    <property type="protein sequence ID" value="MCQ3828492.1"/>
    <property type="molecule type" value="Genomic_DNA"/>
</dbReference>
<dbReference type="SUPFAM" id="SSF51419">
    <property type="entry name" value="PLP-binding barrel"/>
    <property type="match status" value="1"/>
</dbReference>
<dbReference type="SMART" id="SM01119">
    <property type="entry name" value="D-ser_dehydrat"/>
    <property type="match status" value="1"/>
</dbReference>
<evidence type="ECO:0000313" key="5">
    <source>
        <dbReference type="Proteomes" id="UP001205566"/>
    </source>
</evidence>
<dbReference type="Pfam" id="PF14031">
    <property type="entry name" value="D-ser_dehydrat"/>
    <property type="match status" value="1"/>
</dbReference>
<keyword evidence="5" id="KW-1185">Reference proteome</keyword>
<dbReference type="CDD" id="cd06818">
    <property type="entry name" value="PLPDE_III_cryptic_DSD"/>
    <property type="match status" value="1"/>
</dbReference>
<accession>A0ABT1NX79</accession>
<evidence type="ECO:0000313" key="4">
    <source>
        <dbReference type="EMBL" id="MCQ3828492.1"/>
    </source>
</evidence>